<protein>
    <submittedName>
        <fullName evidence="1">Uncharacterized protein</fullName>
    </submittedName>
</protein>
<sequence>MPLACGCEIKFGVPVTLEMLRVHYKHTMEAILFWELMHRAASPQDERHFKLSQARIDLLEAIDALYPEAQTE</sequence>
<proteinExistence type="predicted"/>
<comment type="caution">
    <text evidence="1">The sequence shown here is derived from an EMBL/GenBank/DDBJ whole genome shotgun (WGS) entry which is preliminary data.</text>
</comment>
<organism evidence="1">
    <name type="scientific">marine sediment metagenome</name>
    <dbReference type="NCBI Taxonomy" id="412755"/>
    <lineage>
        <taxon>unclassified sequences</taxon>
        <taxon>metagenomes</taxon>
        <taxon>ecological metagenomes</taxon>
    </lineage>
</organism>
<evidence type="ECO:0000313" key="1">
    <source>
        <dbReference type="EMBL" id="GAH48818.1"/>
    </source>
</evidence>
<gene>
    <name evidence="1" type="ORF">S03H2_37432</name>
</gene>
<dbReference type="EMBL" id="BARU01023043">
    <property type="protein sequence ID" value="GAH48818.1"/>
    <property type="molecule type" value="Genomic_DNA"/>
</dbReference>
<dbReference type="AlphaFoldDB" id="X1HU42"/>
<accession>X1HU42</accession>
<name>X1HU42_9ZZZZ</name>
<reference evidence="1" key="1">
    <citation type="journal article" date="2014" name="Front. Microbiol.">
        <title>High frequency of phylogenetically diverse reductive dehalogenase-homologous genes in deep subseafloor sedimentary metagenomes.</title>
        <authorList>
            <person name="Kawai M."/>
            <person name="Futagami T."/>
            <person name="Toyoda A."/>
            <person name="Takaki Y."/>
            <person name="Nishi S."/>
            <person name="Hori S."/>
            <person name="Arai W."/>
            <person name="Tsubouchi T."/>
            <person name="Morono Y."/>
            <person name="Uchiyama I."/>
            <person name="Ito T."/>
            <person name="Fujiyama A."/>
            <person name="Inagaki F."/>
            <person name="Takami H."/>
        </authorList>
    </citation>
    <scope>NUCLEOTIDE SEQUENCE</scope>
    <source>
        <strain evidence="1">Expedition CK06-06</strain>
    </source>
</reference>